<dbReference type="Proteomes" id="UP000176424">
    <property type="component" value="Unassembled WGS sequence"/>
</dbReference>
<evidence type="ECO:0000256" key="5">
    <source>
        <dbReference type="ARBA" id="ARBA00022692"/>
    </source>
</evidence>
<keyword evidence="5 8" id="KW-0812">Transmembrane</keyword>
<accession>A0A1F4ZWE5</accession>
<feature type="transmembrane region" description="Helical" evidence="8">
    <location>
        <begin position="258"/>
        <end position="275"/>
    </location>
</feature>
<evidence type="ECO:0000313" key="10">
    <source>
        <dbReference type="EMBL" id="OGD09777.1"/>
    </source>
</evidence>
<dbReference type="GO" id="GO:0005886">
    <property type="term" value="C:plasma membrane"/>
    <property type="evidence" value="ECO:0007669"/>
    <property type="project" value="UniProtKB-SubCell"/>
</dbReference>
<keyword evidence="2" id="KW-1003">Cell membrane</keyword>
<feature type="transmembrane region" description="Helical" evidence="8">
    <location>
        <begin position="134"/>
        <end position="153"/>
    </location>
</feature>
<evidence type="ECO:0000256" key="4">
    <source>
        <dbReference type="ARBA" id="ARBA00022679"/>
    </source>
</evidence>
<dbReference type="Pfam" id="PF13231">
    <property type="entry name" value="PMT_2"/>
    <property type="match status" value="1"/>
</dbReference>
<evidence type="ECO:0000256" key="7">
    <source>
        <dbReference type="ARBA" id="ARBA00023136"/>
    </source>
</evidence>
<feature type="transmembrane region" description="Helical" evidence="8">
    <location>
        <begin position="159"/>
        <end position="188"/>
    </location>
</feature>
<dbReference type="EMBL" id="MEXR01000023">
    <property type="protein sequence ID" value="OGD09777.1"/>
    <property type="molecule type" value="Genomic_DNA"/>
</dbReference>
<evidence type="ECO:0000256" key="2">
    <source>
        <dbReference type="ARBA" id="ARBA00022475"/>
    </source>
</evidence>
<proteinExistence type="predicted"/>
<protein>
    <recommendedName>
        <fullName evidence="9">Glycosyltransferase RgtA/B/C/D-like domain-containing protein</fullName>
    </recommendedName>
</protein>
<keyword evidence="3" id="KW-0328">Glycosyltransferase</keyword>
<evidence type="ECO:0000256" key="3">
    <source>
        <dbReference type="ARBA" id="ARBA00022676"/>
    </source>
</evidence>
<dbReference type="InterPro" id="IPR038731">
    <property type="entry name" value="RgtA/B/C-like"/>
</dbReference>
<dbReference type="STRING" id="1797263.A2397_01785"/>
<feature type="transmembrane region" description="Helical" evidence="8">
    <location>
        <begin position="6"/>
        <end position="22"/>
    </location>
</feature>
<keyword evidence="4" id="KW-0808">Transferase</keyword>
<sequence length="459" mass="51833">MNPRNVFIIPIFLLFFSIPLFYKLGASSLTSFDEAWYAAISKNIINSGNLLNLKFNNQPFVDHPPAGFWLTAISQKIFGVDEFGSRAASAVIGLATLALIFRIGQKLSSPSVGLASAITLLSSPWFLSRARSGNLDIFLTFFFLTSFYLAILASENKKYLLPLSLSLILLFLTKTLVPFTILPALVILFWNSPIIKTKSFLISSAVFLLSLTVWFISQLLYYPNYIFKYFTIGLPKIEKQTSIWQNILLVKTYLHEGIGAFFKPAVLSLPLIIFLKNIPHSKQLIGALTFIVFFLAPFALSSRSQIWHLIPVFPFLIIISLTLLKSVLQIFFSSRLAATIIITLALIICLPQISRNWYSFIDIPAYISDEAILSRAASGYLQELYIDDRFLPAAVFYSGKTVNDLPTPDFSQYFSKSNDILLITHRWRLESLNPPPDRYRLLASDRDKVLLLIFSQSSN</sequence>
<feature type="transmembrane region" description="Helical" evidence="8">
    <location>
        <begin position="107"/>
        <end position="127"/>
    </location>
</feature>
<evidence type="ECO:0000256" key="8">
    <source>
        <dbReference type="SAM" id="Phobius"/>
    </source>
</evidence>
<dbReference type="PANTHER" id="PTHR33908:SF11">
    <property type="entry name" value="MEMBRANE PROTEIN"/>
    <property type="match status" value="1"/>
</dbReference>
<feature type="domain" description="Glycosyltransferase RgtA/B/C/D-like" evidence="9">
    <location>
        <begin position="62"/>
        <end position="212"/>
    </location>
</feature>
<evidence type="ECO:0000256" key="1">
    <source>
        <dbReference type="ARBA" id="ARBA00004651"/>
    </source>
</evidence>
<feature type="transmembrane region" description="Helical" evidence="8">
    <location>
        <begin position="336"/>
        <end position="354"/>
    </location>
</feature>
<organism evidence="10 11">
    <name type="scientific">Candidatus Amesbacteria bacterium RIFOXYB1_FULL_44_23</name>
    <dbReference type="NCBI Taxonomy" id="1797263"/>
    <lineage>
        <taxon>Bacteria</taxon>
        <taxon>Candidatus Amesiibacteriota</taxon>
    </lineage>
</organism>
<dbReference type="GO" id="GO:0016763">
    <property type="term" value="F:pentosyltransferase activity"/>
    <property type="evidence" value="ECO:0007669"/>
    <property type="project" value="TreeGrafter"/>
</dbReference>
<comment type="subcellular location">
    <subcellularLocation>
        <location evidence="1">Cell membrane</location>
        <topology evidence="1">Multi-pass membrane protein</topology>
    </subcellularLocation>
</comment>
<keyword evidence="7 8" id="KW-0472">Membrane</keyword>
<feature type="transmembrane region" description="Helical" evidence="8">
    <location>
        <begin position="306"/>
        <end position="324"/>
    </location>
</feature>
<comment type="caution">
    <text evidence="10">The sequence shown here is derived from an EMBL/GenBank/DDBJ whole genome shotgun (WGS) entry which is preliminary data.</text>
</comment>
<keyword evidence="6 8" id="KW-1133">Transmembrane helix</keyword>
<evidence type="ECO:0000313" key="11">
    <source>
        <dbReference type="Proteomes" id="UP000176424"/>
    </source>
</evidence>
<gene>
    <name evidence="10" type="ORF">A2397_01785</name>
</gene>
<feature type="transmembrane region" description="Helical" evidence="8">
    <location>
        <begin position="284"/>
        <end position="300"/>
    </location>
</feature>
<dbReference type="AlphaFoldDB" id="A0A1F4ZWE5"/>
<name>A0A1F4ZWE5_9BACT</name>
<dbReference type="PANTHER" id="PTHR33908">
    <property type="entry name" value="MANNOSYLTRANSFERASE YKCB-RELATED"/>
    <property type="match status" value="1"/>
</dbReference>
<reference evidence="10 11" key="1">
    <citation type="journal article" date="2016" name="Nat. Commun.">
        <title>Thousands of microbial genomes shed light on interconnected biogeochemical processes in an aquifer system.</title>
        <authorList>
            <person name="Anantharaman K."/>
            <person name="Brown C.T."/>
            <person name="Hug L.A."/>
            <person name="Sharon I."/>
            <person name="Castelle C.J."/>
            <person name="Probst A.J."/>
            <person name="Thomas B.C."/>
            <person name="Singh A."/>
            <person name="Wilkins M.J."/>
            <person name="Karaoz U."/>
            <person name="Brodie E.L."/>
            <person name="Williams K.H."/>
            <person name="Hubbard S.S."/>
            <person name="Banfield J.F."/>
        </authorList>
    </citation>
    <scope>NUCLEOTIDE SEQUENCE [LARGE SCALE GENOMIC DNA]</scope>
</reference>
<dbReference type="InterPro" id="IPR050297">
    <property type="entry name" value="LipidA_mod_glycosyltrf_83"/>
</dbReference>
<evidence type="ECO:0000259" key="9">
    <source>
        <dbReference type="Pfam" id="PF13231"/>
    </source>
</evidence>
<dbReference type="GO" id="GO:0009103">
    <property type="term" value="P:lipopolysaccharide biosynthetic process"/>
    <property type="evidence" value="ECO:0007669"/>
    <property type="project" value="UniProtKB-ARBA"/>
</dbReference>
<evidence type="ECO:0000256" key="6">
    <source>
        <dbReference type="ARBA" id="ARBA00022989"/>
    </source>
</evidence>
<feature type="transmembrane region" description="Helical" evidence="8">
    <location>
        <begin position="200"/>
        <end position="221"/>
    </location>
</feature>
<feature type="transmembrane region" description="Helical" evidence="8">
    <location>
        <begin position="83"/>
        <end position="101"/>
    </location>
</feature>